<reference evidence="1" key="1">
    <citation type="submission" date="2021-01" db="EMBL/GenBank/DDBJ databases">
        <title>Whole genome shotgun sequence of Planosporangium mesophilum NBRC 109066.</title>
        <authorList>
            <person name="Komaki H."/>
            <person name="Tamura T."/>
        </authorList>
    </citation>
    <scope>NUCLEOTIDE SEQUENCE</scope>
    <source>
        <strain evidence="1">NBRC 109066</strain>
    </source>
</reference>
<keyword evidence="2" id="KW-1185">Reference proteome</keyword>
<gene>
    <name evidence="1" type="ORF">Pme01_53280</name>
</gene>
<name>A0A8J3X395_9ACTN</name>
<proteinExistence type="predicted"/>
<accession>A0A8J3X395</accession>
<protein>
    <submittedName>
        <fullName evidence="1">Uncharacterized protein</fullName>
    </submittedName>
</protein>
<dbReference type="Proteomes" id="UP000599074">
    <property type="component" value="Unassembled WGS sequence"/>
</dbReference>
<evidence type="ECO:0000313" key="2">
    <source>
        <dbReference type="Proteomes" id="UP000599074"/>
    </source>
</evidence>
<dbReference type="EMBL" id="BOON01000057">
    <property type="protein sequence ID" value="GII25731.1"/>
    <property type="molecule type" value="Genomic_DNA"/>
</dbReference>
<dbReference type="RefSeq" id="WP_168117642.1">
    <property type="nucleotide sequence ID" value="NZ_BOON01000057.1"/>
</dbReference>
<comment type="caution">
    <text evidence="1">The sequence shown here is derived from an EMBL/GenBank/DDBJ whole genome shotgun (WGS) entry which is preliminary data.</text>
</comment>
<evidence type="ECO:0000313" key="1">
    <source>
        <dbReference type="EMBL" id="GII25731.1"/>
    </source>
</evidence>
<dbReference type="AlphaFoldDB" id="A0A8J3X395"/>
<organism evidence="1 2">
    <name type="scientific">Planosporangium mesophilum</name>
    <dbReference type="NCBI Taxonomy" id="689768"/>
    <lineage>
        <taxon>Bacteria</taxon>
        <taxon>Bacillati</taxon>
        <taxon>Actinomycetota</taxon>
        <taxon>Actinomycetes</taxon>
        <taxon>Micromonosporales</taxon>
        <taxon>Micromonosporaceae</taxon>
        <taxon>Planosporangium</taxon>
    </lineage>
</organism>
<sequence>MTSPATTDATVYRVVWQPGSDTLVGVCHCGAERDADDPIEVWQWLLSHPDHDQP</sequence>